<reference evidence="1 2" key="1">
    <citation type="submission" date="2015-11" db="EMBL/GenBank/DDBJ databases">
        <title>Expanding the genomic diversity of Burkholderia species for the development of highly accurate diagnostics.</title>
        <authorList>
            <person name="Sahl J."/>
            <person name="Keim P."/>
            <person name="Wagner D."/>
        </authorList>
    </citation>
    <scope>NUCLEOTIDE SEQUENCE [LARGE SCALE GENOMIC DNA]</scope>
    <source>
        <strain evidence="1 2">MSMB2087WGS</strain>
    </source>
</reference>
<name>A0A106QC46_9BURK</name>
<evidence type="ECO:0000313" key="2">
    <source>
        <dbReference type="Proteomes" id="UP000060630"/>
    </source>
</evidence>
<proteinExistence type="predicted"/>
<dbReference type="EMBL" id="LPHD01000049">
    <property type="protein sequence ID" value="KWA84111.1"/>
    <property type="molecule type" value="Genomic_DNA"/>
</dbReference>
<sequence>MRTMMKGDENGDRLGSAADTRVLVVGAGSRALDLNIARLLMESGAKVVMVADVAVAVRVVEDELPEIRIPGAEPRLAIDQLRLDDWAKLAHPLPYGWYQQFAGRRGRPPRY</sequence>
<protein>
    <submittedName>
        <fullName evidence="1">Uncharacterized protein</fullName>
    </submittedName>
</protein>
<evidence type="ECO:0000313" key="1">
    <source>
        <dbReference type="EMBL" id="KWA84111.1"/>
    </source>
</evidence>
<organism evidence="1 2">
    <name type="scientific">Burkholderia ubonensis</name>
    <dbReference type="NCBI Taxonomy" id="101571"/>
    <lineage>
        <taxon>Bacteria</taxon>
        <taxon>Pseudomonadati</taxon>
        <taxon>Pseudomonadota</taxon>
        <taxon>Betaproteobacteria</taxon>
        <taxon>Burkholderiales</taxon>
        <taxon>Burkholderiaceae</taxon>
        <taxon>Burkholderia</taxon>
        <taxon>Burkholderia cepacia complex</taxon>
    </lineage>
</organism>
<accession>A0A106QC46</accession>
<dbReference type="Proteomes" id="UP000060630">
    <property type="component" value="Unassembled WGS sequence"/>
</dbReference>
<comment type="caution">
    <text evidence="1">The sequence shown here is derived from an EMBL/GenBank/DDBJ whole genome shotgun (WGS) entry which is preliminary data.</text>
</comment>
<dbReference type="AlphaFoldDB" id="A0A106QC46"/>
<gene>
    <name evidence="1" type="ORF">WL29_22360</name>
</gene>